<comment type="caution">
    <text evidence="1">The sequence shown here is derived from an EMBL/GenBank/DDBJ whole genome shotgun (WGS) entry which is preliminary data.</text>
</comment>
<dbReference type="InterPro" id="IPR046193">
    <property type="entry name" value="DUF6221"/>
</dbReference>
<accession>A0ABU4NX73</accession>
<evidence type="ECO:0000313" key="2">
    <source>
        <dbReference type="Proteomes" id="UP001271274"/>
    </source>
</evidence>
<dbReference type="RefSeq" id="WP_319063983.1">
    <property type="nucleotide sequence ID" value="NZ_JARAUS010000864.1"/>
</dbReference>
<keyword evidence="2" id="KW-1185">Reference proteome</keyword>
<reference evidence="1 2" key="1">
    <citation type="journal article" date="2023" name="Microb. Genom.">
        <title>Mesoterricola silvestris gen. nov., sp. nov., Mesoterricola sediminis sp. nov., Geothrix oryzae sp. nov., Geothrix edaphica sp. nov., Geothrix rubra sp. nov., and Geothrix limicola sp. nov., six novel members of Acidobacteriota isolated from soils.</title>
        <authorList>
            <person name="Weisberg A.J."/>
            <person name="Pearce E."/>
            <person name="Kramer C.G."/>
            <person name="Chang J.H."/>
            <person name="Clarke C.R."/>
        </authorList>
    </citation>
    <scope>NUCLEOTIDE SEQUENCE [LARGE SCALE GENOMIC DNA]</scope>
    <source>
        <strain evidence="1 2">ID09-01A</strain>
    </source>
</reference>
<gene>
    <name evidence="1" type="ORF">PV662_47865</name>
</gene>
<name>A0ABU4NX73_9ACTN</name>
<evidence type="ECO:0000313" key="1">
    <source>
        <dbReference type="EMBL" id="MDX3707259.1"/>
    </source>
</evidence>
<sequence>MDDLVQWLRAQLDEDERIAKAATPGPWRAHDTHLGQYGHAATVLSGEGNDTDLRAWLPSMSQEPWDEARNVWADAEHVAAHDPARVLREIDAKREIVEQHVPVGDGTVCLSYCHTRTPGEAQTWPCLTLRLLALPYADRPGYQDEWKPVKLYRAGTPGVIDYAEEAP</sequence>
<protein>
    <submittedName>
        <fullName evidence="1">DUF6221 family protein</fullName>
    </submittedName>
</protein>
<dbReference type="EMBL" id="JARAYU010000045">
    <property type="protein sequence ID" value="MDX3707259.1"/>
    <property type="molecule type" value="Genomic_DNA"/>
</dbReference>
<organism evidence="1 2">
    <name type="scientific">Streptomyces europaeiscabiei</name>
    <dbReference type="NCBI Taxonomy" id="146819"/>
    <lineage>
        <taxon>Bacteria</taxon>
        <taxon>Bacillati</taxon>
        <taxon>Actinomycetota</taxon>
        <taxon>Actinomycetes</taxon>
        <taxon>Kitasatosporales</taxon>
        <taxon>Streptomycetaceae</taxon>
        <taxon>Streptomyces</taxon>
    </lineage>
</organism>
<dbReference type="Proteomes" id="UP001271274">
    <property type="component" value="Unassembled WGS sequence"/>
</dbReference>
<dbReference type="Pfam" id="PF19730">
    <property type="entry name" value="DUF6221"/>
    <property type="match status" value="1"/>
</dbReference>
<proteinExistence type="predicted"/>